<feature type="non-terminal residue" evidence="7">
    <location>
        <position position="2711"/>
    </location>
</feature>
<feature type="transmembrane region" description="Helical" evidence="3">
    <location>
        <begin position="236"/>
        <end position="258"/>
    </location>
</feature>
<keyword evidence="1" id="KW-0378">Hydrolase</keyword>
<dbReference type="Gene3D" id="1.10.1330.10">
    <property type="entry name" value="Dockerin domain"/>
    <property type="match status" value="1"/>
</dbReference>
<feature type="domain" description="Peptidase M26 N-terminal" evidence="5">
    <location>
        <begin position="1096"/>
        <end position="1335"/>
    </location>
</feature>
<keyword evidence="4" id="KW-0732">Signal</keyword>
<keyword evidence="3" id="KW-0472">Membrane</keyword>
<feature type="domain" description="Peptidase M26 N-terminal" evidence="5">
    <location>
        <begin position="2501"/>
        <end position="2583"/>
    </location>
</feature>
<accession>A0A9D2HAN3</accession>
<dbReference type="InterPro" id="IPR008965">
    <property type="entry name" value="CBM2/CBM3_carb-bd_dom_sf"/>
</dbReference>
<dbReference type="InterPro" id="IPR008006">
    <property type="entry name" value="Peptidase_M26_N_dom"/>
</dbReference>
<dbReference type="GO" id="GO:0008270">
    <property type="term" value="F:zinc ion binding"/>
    <property type="evidence" value="ECO:0007669"/>
    <property type="project" value="InterPro"/>
</dbReference>
<dbReference type="GO" id="GO:0030246">
    <property type="term" value="F:carbohydrate binding"/>
    <property type="evidence" value="ECO:0007669"/>
    <property type="project" value="InterPro"/>
</dbReference>
<reference evidence="7" key="1">
    <citation type="journal article" date="2021" name="PeerJ">
        <title>Extensive microbial diversity within the chicken gut microbiome revealed by metagenomics and culture.</title>
        <authorList>
            <person name="Gilroy R."/>
            <person name="Ravi A."/>
            <person name="Getino M."/>
            <person name="Pursley I."/>
            <person name="Horton D.L."/>
            <person name="Alikhan N.F."/>
            <person name="Baker D."/>
            <person name="Gharbi K."/>
            <person name="Hall N."/>
            <person name="Watson M."/>
            <person name="Adriaenssens E.M."/>
            <person name="Foster-Nyarko E."/>
            <person name="Jarju S."/>
            <person name="Secka A."/>
            <person name="Antonio M."/>
            <person name="Oren A."/>
            <person name="Chaudhuri R.R."/>
            <person name="La Ragione R."/>
            <person name="Hildebrand F."/>
            <person name="Pallen M.J."/>
        </authorList>
    </citation>
    <scope>NUCLEOTIDE SEQUENCE</scope>
    <source>
        <strain evidence="7">ChiSjej2B20-11307</strain>
    </source>
</reference>
<feature type="signal peptide" evidence="4">
    <location>
        <begin position="1"/>
        <end position="27"/>
    </location>
</feature>
<gene>
    <name evidence="7" type="ORF">H9798_07335</name>
</gene>
<dbReference type="SUPFAM" id="SSF49384">
    <property type="entry name" value="Carbohydrate-binding domain"/>
    <property type="match status" value="1"/>
</dbReference>
<dbReference type="EMBL" id="DXAK01000039">
    <property type="protein sequence ID" value="HJA06934.1"/>
    <property type="molecule type" value="Genomic_DNA"/>
</dbReference>
<keyword evidence="3" id="KW-0812">Transmembrane</keyword>
<feature type="chain" id="PRO_5038801156" description="Dockerin domain-containing protein" evidence="4">
    <location>
        <begin position="28"/>
        <end position="2711"/>
    </location>
</feature>
<feature type="region of interest" description="Disordered" evidence="2">
    <location>
        <begin position="166"/>
        <end position="192"/>
    </location>
</feature>
<feature type="compositionally biased region" description="Polar residues" evidence="2">
    <location>
        <begin position="178"/>
        <end position="192"/>
    </location>
</feature>
<evidence type="ECO:0008006" key="9">
    <source>
        <dbReference type="Google" id="ProtNLM"/>
    </source>
</evidence>
<dbReference type="Proteomes" id="UP000824223">
    <property type="component" value="Unassembled WGS sequence"/>
</dbReference>
<dbReference type="GO" id="GO:0005576">
    <property type="term" value="C:extracellular region"/>
    <property type="evidence" value="ECO:0007669"/>
    <property type="project" value="InterPro"/>
</dbReference>
<dbReference type="Pfam" id="PF00404">
    <property type="entry name" value="Dockerin_1"/>
    <property type="match status" value="1"/>
</dbReference>
<dbReference type="GO" id="GO:0004553">
    <property type="term" value="F:hydrolase activity, hydrolyzing O-glycosyl compounds"/>
    <property type="evidence" value="ECO:0007669"/>
    <property type="project" value="InterPro"/>
</dbReference>
<feature type="domain" description="Peptidase M26 N-terminal" evidence="5">
    <location>
        <begin position="2318"/>
        <end position="2427"/>
    </location>
</feature>
<evidence type="ECO:0000256" key="2">
    <source>
        <dbReference type="SAM" id="MobiDB-lite"/>
    </source>
</evidence>
<dbReference type="InterPro" id="IPR002105">
    <property type="entry name" value="Dockerin_1_rpt"/>
</dbReference>
<dbReference type="Pfam" id="PF05342">
    <property type="entry name" value="Peptidase_M26_N"/>
    <property type="match status" value="3"/>
</dbReference>
<name>A0A9D2HAN3_9FIRM</name>
<evidence type="ECO:0000259" key="5">
    <source>
        <dbReference type="Pfam" id="PF05342"/>
    </source>
</evidence>
<feature type="domain" description="Peptidase M26 C-terminal" evidence="6">
    <location>
        <begin position="1662"/>
        <end position="2259"/>
    </location>
</feature>
<proteinExistence type="predicted"/>
<evidence type="ECO:0000256" key="3">
    <source>
        <dbReference type="SAM" id="Phobius"/>
    </source>
</evidence>
<evidence type="ECO:0000313" key="7">
    <source>
        <dbReference type="EMBL" id="HJA06934.1"/>
    </source>
</evidence>
<comment type="caution">
    <text evidence="7">The sequence shown here is derived from an EMBL/GenBank/DDBJ whole genome shotgun (WGS) entry which is preliminary data.</text>
</comment>
<protein>
    <recommendedName>
        <fullName evidence="9">Dockerin domain-containing protein</fullName>
    </recommendedName>
</protein>
<dbReference type="InterPro" id="IPR018247">
    <property type="entry name" value="EF_Hand_1_Ca_BS"/>
</dbReference>
<keyword evidence="3" id="KW-1133">Transmembrane helix</keyword>
<dbReference type="InterPro" id="IPR036439">
    <property type="entry name" value="Dockerin_dom_sf"/>
</dbReference>
<dbReference type="PROSITE" id="PS00018">
    <property type="entry name" value="EF_HAND_1"/>
    <property type="match status" value="2"/>
</dbReference>
<sequence>MMKKLKVLAAAAAFLCGIAIGSVPLYAAQVENSVASADKDMIRQGEMVSVTVGLSDYTDIADGINAVRGTLEYDESAFQEVGLEDITTVNEWESLRYNSDNCQFTAVKRSGTTEAEDILTIHFMAKENIAAGDARIAVTNLEISEGKEDLYPADSEVSVAIVAQEPQPGTPVAPDNVSGDNTFDGSGKQQDSATRIPLTGDWFVPAVLLIVAGGAAFTACFIYRSRRSRKFRHIKLMTGAAVVGALVFTAAAGAYAFGGRGDLNGDGSIDYVDVRLLQDHLIDLNLLPEDKWSIADMNSDGKLTVTDLSLLIQAAEDRVDYQVELISETENFYPKKNEETELKFSANVVPEAEIESVVVDGKELAVEREQSSSVYTVKVNAGEEAGVRDFKITEVVLLGGRRVDTDYTETVDVLKTQPSITNFHVEESGTSEDVKVIFDLSDGDSAVTSGTVGLSERAEGGDYPVGGWDLKAGQNTLELTLEEDKLYVLDFYAEYDLDSGKLSAHEEDHSGSLELEKEIRLNLDYQFEFSDLRTYGEDLTETAIFGKNQPVVVQFDSFNATKYVPVQAVINGDTYQVTGEGGRYSVQLNGFDQSGEKEIKLEQIILDNGKVFTLTDNNVVTIRVEKEQPEIFDVKIAENPENSEIQISFAIKDPDGVLSQKQIVILNDKGEKITSQIFEDDQYDEAVKIPNDLYKKYTVQIIADYDISGTGEDVQSGKVIYEREIDALARVRVIGSALSDEFVEKGDTVKISYTIESNMESAIEKLVINNIEVSVSMTGGNVYQAEMMAPKSAGRTKITLSQVVFGNGTTVNAKVTDEIEVLRSAPSVENAVVEDDFDNSQVHLTFELTDTDKAFVSGRVELLKDGTVQQKYGIDKAGKSTVDFEVTEDEEYEVKVIVTYERSEKGGHTVADQMLLTMPICLIHDYGLSAGDIQTLSASGAPAIYFEKGADIAAALDVKTNTRLTASAIQVNGQKYGLTEAGNNRYTFTAKGYDKSGVQTLTPEKIWMSNGKELNVEDTKESKIEVLKDVPSVKEFTSEQTDRSKLKVSFILSDDESALSEASLVITDENGSRLLEKEINAGLNEAEVELTSSLSYQAEVTVSYDRDTNALGNDSNRFEDQEIFSKELTASVDVIEFKDIVSTQLYRGTGEGAAEKVDAIDISKGVPTDVDSYYAVIEMEDLPDFYASVKEFRETEGSSDVVVVIDQQEIIQYDSDAVARKNEFSFTVTGAGGETQPDEAAEFFNKMSSNSTGSFQLNKDLDASRLSDAEAAVLGTFSGELDGNGHRIYNLNRPLFQTLQGAKIHDLVIEDANITKQVKGILANNISGGSKITNTYIINSSLDNSQNQIGGFSGIIDSSTVSSCALVDVSIKGRDTIGGIGGQLNGSTTITDCYVTGTLIGTSTSSSSGARVGGITGWHSGSAIERCFTKVDITAPSRTGNGGIIGGPQGYDVVINNSLSMSIGDAYRIAGFDTLDIAKSVYEYAGSDSASNVKDTNTVEETSDIYSKDFYVDKLGFSETTWNFDLIENGIIPSLQGDPVPKTLDEYELEVNANGIPNYAEVRKNKAYDKSREVAYANMAKLMPYADTALWVKTGNNLDAADTLLSKKIRFVLPLGTDNSLVSAVSDKNETAVQKIRIVYEDHLNEEISVQYKKQVGSIVALYESSERGVDYQFGNYIMKLDESLLNEVVSLAESYDYASVLGALTTENESRLYTDYYNEQVKPALGETIVKWIGSGEEFPTYCSQQTVKAQVRQALKNESRLKDFLYAFNYYDKWYNIDFDGVTLSDLMFFNGTVLADKMTSDYLTNQVLRAGESLRNVGKTQNFYNSVLQGLTGKSMMDFLGEMSKGVAGYDNPSDWMKDEFDGILVEQDRYQSSGTTRYRIWDILNGLGDRRNIVLPILTAPQEDMYLISVPSQLMIGSLNRYSVYHETNGRETMRQRMESIAEKLGRFYGVSANLISGAENRLNNIVNIQYDTRFYFPQHGNIAAGTQDSGSTNDPVIKWVYEAVNSFAAGNGSGAYANGTNVWWVVYALLDDTAMTTITHETAHNQDSSYFYAGNGRRYYTGAESHADGNIAQQFSDGSMVFNMISDLDITRGWTNNFSYKRIDTEDEIHDYYKDMFETGYVLEYLSGQAFLQLEPEQQAAVASQVNFNSSGTSLATAHSKLSAEEFEKMDLKDMEDLWDNRIVIKDGTGQPSASSGAYGYESFYDSNWYLIHNDKGSPTAHGFKRLGQEMLGVAGYMDGYVTYMSGKSSNDLDALRKITGDPNITWKSYKMDRYKTVEENLDKIPYFDSDEVIEQFKEAFIKDAQINKRTNVNNVKSVLYGIIKRATNDFTDGTVYEAPKQIGITSAQQLIDLAEQNVFGNYRLEADIDFSGIEDKNGAYITNRFMGILDGNGYKMVGMNHTLFREALYAQIKNLKIETPSYDDSAASILVGTSRNFAVRDITVDQADIRLPLVSIRNNEYYEYGKIDITVRAVTIDTAEEFLKIGETSSGLKKKYVLGNDLDFKDVEVPDIAISGTFSGELDGNGHTISNLNSVLFNQMSQATIKNLGIMGAGTLDGNTQKGLLANRIDNSVVEKVYLGNLNITNNASQVGGMAGIIEGSTVKEVSLENIHVKGNDTVGGLAGQITDSAVSDCMVTGQITATYNNTILGGRAGGITGWLSPSSTLNNCYSKVNITSPRELGSGGLVAGPNNTAVNITNSLSMST</sequence>
<evidence type="ECO:0000256" key="1">
    <source>
        <dbReference type="ARBA" id="ARBA00022801"/>
    </source>
</evidence>
<dbReference type="GO" id="GO:0000272">
    <property type="term" value="P:polysaccharide catabolic process"/>
    <property type="evidence" value="ECO:0007669"/>
    <property type="project" value="InterPro"/>
</dbReference>
<dbReference type="CDD" id="cd14256">
    <property type="entry name" value="Dockerin_I"/>
    <property type="match status" value="1"/>
</dbReference>
<feature type="transmembrane region" description="Helical" evidence="3">
    <location>
        <begin position="202"/>
        <end position="224"/>
    </location>
</feature>
<evidence type="ECO:0000313" key="8">
    <source>
        <dbReference type="Proteomes" id="UP000824223"/>
    </source>
</evidence>
<dbReference type="SUPFAM" id="SSF63446">
    <property type="entry name" value="Type I dockerin domain"/>
    <property type="match status" value="1"/>
</dbReference>
<dbReference type="Gene3D" id="2.160.20.110">
    <property type="match status" value="3"/>
</dbReference>
<dbReference type="Pfam" id="PF07580">
    <property type="entry name" value="Peptidase_M26_C"/>
    <property type="match status" value="1"/>
</dbReference>
<evidence type="ECO:0000259" key="6">
    <source>
        <dbReference type="Pfam" id="PF07580"/>
    </source>
</evidence>
<organism evidence="7 8">
    <name type="scientific">Candidatus Mediterraneibacter pullicola</name>
    <dbReference type="NCBI Taxonomy" id="2838682"/>
    <lineage>
        <taxon>Bacteria</taxon>
        <taxon>Bacillati</taxon>
        <taxon>Bacillota</taxon>
        <taxon>Clostridia</taxon>
        <taxon>Lachnospirales</taxon>
        <taxon>Lachnospiraceae</taxon>
        <taxon>Mediterraneibacter</taxon>
    </lineage>
</organism>
<dbReference type="GO" id="GO:0016020">
    <property type="term" value="C:membrane"/>
    <property type="evidence" value="ECO:0007669"/>
    <property type="project" value="InterPro"/>
</dbReference>
<evidence type="ECO:0000256" key="4">
    <source>
        <dbReference type="SAM" id="SignalP"/>
    </source>
</evidence>
<dbReference type="GO" id="GO:0004222">
    <property type="term" value="F:metalloendopeptidase activity"/>
    <property type="evidence" value="ECO:0007669"/>
    <property type="project" value="InterPro"/>
</dbReference>
<reference evidence="7" key="2">
    <citation type="submission" date="2021-04" db="EMBL/GenBank/DDBJ databases">
        <authorList>
            <person name="Gilroy R."/>
        </authorList>
    </citation>
    <scope>NUCLEOTIDE SEQUENCE</scope>
    <source>
        <strain evidence="7">ChiSjej2B20-11307</strain>
    </source>
</reference>
<dbReference type="InterPro" id="IPR011505">
    <property type="entry name" value="Peptidase_M26_C_dom"/>
</dbReference>